<dbReference type="GO" id="GO:0016020">
    <property type="term" value="C:membrane"/>
    <property type="evidence" value="ECO:0007669"/>
    <property type="project" value="GOC"/>
</dbReference>
<dbReference type="GO" id="GO:0009245">
    <property type="term" value="P:lipid A biosynthetic process"/>
    <property type="evidence" value="ECO:0007669"/>
    <property type="project" value="UniProtKB-UniRule"/>
</dbReference>
<evidence type="ECO:0000313" key="12">
    <source>
        <dbReference type="Proteomes" id="UP000541352"/>
    </source>
</evidence>
<comment type="catalytic activity">
    <reaction evidence="9">
        <text>a lipid X + a UDP-2-N,3-O-bis[(3R)-3-hydroxyacyl]-alpha-D-glucosamine = a lipid A disaccharide + UDP + H(+)</text>
        <dbReference type="Rhea" id="RHEA:67828"/>
        <dbReference type="ChEBI" id="CHEBI:15378"/>
        <dbReference type="ChEBI" id="CHEBI:58223"/>
        <dbReference type="ChEBI" id="CHEBI:137748"/>
        <dbReference type="ChEBI" id="CHEBI:176338"/>
        <dbReference type="ChEBI" id="CHEBI:176343"/>
        <dbReference type="EC" id="2.4.1.182"/>
    </reaction>
</comment>
<evidence type="ECO:0000256" key="1">
    <source>
        <dbReference type="ARBA" id="ARBA00002056"/>
    </source>
</evidence>
<keyword evidence="6 11" id="KW-0328">Glycosyltransferase</keyword>
<proteinExistence type="predicted"/>
<evidence type="ECO:0000256" key="5">
    <source>
        <dbReference type="ARBA" id="ARBA00022556"/>
    </source>
</evidence>
<evidence type="ECO:0000313" key="11">
    <source>
        <dbReference type="EMBL" id="MBB3837053.1"/>
    </source>
</evidence>
<dbReference type="InterPro" id="IPR003835">
    <property type="entry name" value="Glyco_trans_19"/>
</dbReference>
<accession>A0A7W5ZHQ1</accession>
<keyword evidence="12" id="KW-1185">Reference proteome</keyword>
<dbReference type="EC" id="2.4.1.182" evidence="2 10"/>
<keyword evidence="5" id="KW-0441">Lipid A biosynthesis</keyword>
<evidence type="ECO:0000256" key="2">
    <source>
        <dbReference type="ARBA" id="ARBA00012687"/>
    </source>
</evidence>
<gene>
    <name evidence="11" type="ORF">FHS57_001047</name>
</gene>
<evidence type="ECO:0000256" key="8">
    <source>
        <dbReference type="ARBA" id="ARBA00023098"/>
    </source>
</evidence>
<evidence type="ECO:0000256" key="7">
    <source>
        <dbReference type="ARBA" id="ARBA00022679"/>
    </source>
</evidence>
<protein>
    <recommendedName>
        <fullName evidence="3 10">Lipid-A-disaccharide synthase</fullName>
        <ecNumber evidence="2 10">2.4.1.182</ecNumber>
    </recommendedName>
</protein>
<reference evidence="11 12" key="1">
    <citation type="submission" date="2020-08" db="EMBL/GenBank/DDBJ databases">
        <title>Genomic Encyclopedia of Type Strains, Phase IV (KMG-IV): sequencing the most valuable type-strain genomes for metagenomic binning, comparative biology and taxonomic classification.</title>
        <authorList>
            <person name="Goeker M."/>
        </authorList>
    </citation>
    <scope>NUCLEOTIDE SEQUENCE [LARGE SCALE GENOMIC DNA]</scope>
    <source>
        <strain evidence="11 12">DSM 17976</strain>
    </source>
</reference>
<evidence type="ECO:0000256" key="6">
    <source>
        <dbReference type="ARBA" id="ARBA00022676"/>
    </source>
</evidence>
<organism evidence="11 12">
    <name type="scientific">Runella defluvii</name>
    <dbReference type="NCBI Taxonomy" id="370973"/>
    <lineage>
        <taxon>Bacteria</taxon>
        <taxon>Pseudomonadati</taxon>
        <taxon>Bacteroidota</taxon>
        <taxon>Cytophagia</taxon>
        <taxon>Cytophagales</taxon>
        <taxon>Spirosomataceae</taxon>
        <taxon>Runella</taxon>
    </lineage>
</organism>
<evidence type="ECO:0000256" key="4">
    <source>
        <dbReference type="ARBA" id="ARBA00022516"/>
    </source>
</evidence>
<keyword evidence="7 11" id="KW-0808">Transferase</keyword>
<comment type="function">
    <text evidence="1">Condensation of UDP-2,3-diacylglucosamine and 2,3-diacylglucosamine-1-phosphate to form lipid A disaccharide, a precursor of lipid A, a phosphorylated glycolipid that anchors the lipopolysaccharide to the outer membrane of the cell.</text>
</comment>
<dbReference type="PANTHER" id="PTHR30372:SF4">
    <property type="entry name" value="LIPID-A-DISACCHARIDE SYNTHASE, MITOCHONDRIAL-RELATED"/>
    <property type="match status" value="1"/>
</dbReference>
<dbReference type="Pfam" id="PF02684">
    <property type="entry name" value="LpxB"/>
    <property type="match status" value="1"/>
</dbReference>
<comment type="caution">
    <text evidence="11">The sequence shown here is derived from an EMBL/GenBank/DDBJ whole genome shotgun (WGS) entry which is preliminary data.</text>
</comment>
<dbReference type="GO" id="GO:0005543">
    <property type="term" value="F:phospholipid binding"/>
    <property type="evidence" value="ECO:0007669"/>
    <property type="project" value="TreeGrafter"/>
</dbReference>
<keyword evidence="4" id="KW-0444">Lipid biosynthesis</keyword>
<sequence>MKYYLIAGERSGDLHGSNLIKAIRRHDSQAECRAWGGEMMQEAGAELVTHYADMAFMGFWEVAKNLGTISGFMKKCKADILAYRPDVVILIDYAGFNMRIARFAKENGIKTFYYISPKVWAWNQKRALKLKRDVDRLFVIFPFEKEFFHRYNYDVDYVGNPLFDAIADFTPNPTFLADHQLDPAQPIVALLPGSRKQEVEQMLTLMVQTKPHFPRAQFVIAAVSNLPQTLYAPFVAQGVRLVTDAAYDLLSVATAALVTSGTATLETALFEVPQVVCYKTGGVSYAIAKRLIRVPYISLVNLIAQKEAVKELIQNELTPKNLTSELEAILPNGLKRTQQINDYRQVKAILGEKGASERAGELMVKYLVEK</sequence>
<evidence type="ECO:0000256" key="9">
    <source>
        <dbReference type="ARBA" id="ARBA00048975"/>
    </source>
</evidence>
<dbReference type="EMBL" id="JACIBY010000002">
    <property type="protein sequence ID" value="MBB3837053.1"/>
    <property type="molecule type" value="Genomic_DNA"/>
</dbReference>
<evidence type="ECO:0000256" key="10">
    <source>
        <dbReference type="NCBIfam" id="TIGR00215"/>
    </source>
</evidence>
<dbReference type="AlphaFoldDB" id="A0A7W5ZHQ1"/>
<dbReference type="NCBIfam" id="TIGR00215">
    <property type="entry name" value="lpxB"/>
    <property type="match status" value="1"/>
</dbReference>
<dbReference type="GO" id="GO:0008915">
    <property type="term" value="F:lipid-A-disaccharide synthase activity"/>
    <property type="evidence" value="ECO:0007669"/>
    <property type="project" value="UniProtKB-UniRule"/>
</dbReference>
<dbReference type="PANTHER" id="PTHR30372">
    <property type="entry name" value="LIPID-A-DISACCHARIDE SYNTHASE"/>
    <property type="match status" value="1"/>
</dbReference>
<dbReference type="Proteomes" id="UP000541352">
    <property type="component" value="Unassembled WGS sequence"/>
</dbReference>
<name>A0A7W5ZHQ1_9BACT</name>
<evidence type="ECO:0000256" key="3">
    <source>
        <dbReference type="ARBA" id="ARBA00020902"/>
    </source>
</evidence>
<dbReference type="RefSeq" id="WP_183971824.1">
    <property type="nucleotide sequence ID" value="NZ_JACIBY010000002.1"/>
</dbReference>
<dbReference type="SUPFAM" id="SSF53756">
    <property type="entry name" value="UDP-Glycosyltransferase/glycogen phosphorylase"/>
    <property type="match status" value="1"/>
</dbReference>
<keyword evidence="8" id="KW-0443">Lipid metabolism</keyword>